<evidence type="ECO:0000256" key="3">
    <source>
        <dbReference type="ARBA" id="ARBA00038362"/>
    </source>
</evidence>
<dbReference type="PANTHER" id="PTHR46517">
    <property type="entry name" value="FRUCTOSE-2,6-BISPHOSPHATASE TIGAR"/>
    <property type="match status" value="1"/>
</dbReference>
<comment type="catalytic activity">
    <reaction evidence="1">
        <text>beta-D-fructose 2,6-bisphosphate + H2O = beta-D-fructose 6-phosphate + phosphate</text>
        <dbReference type="Rhea" id="RHEA:17289"/>
        <dbReference type="ChEBI" id="CHEBI:15377"/>
        <dbReference type="ChEBI" id="CHEBI:43474"/>
        <dbReference type="ChEBI" id="CHEBI:57634"/>
        <dbReference type="ChEBI" id="CHEBI:58579"/>
        <dbReference type="EC" id="3.1.3.46"/>
    </reaction>
</comment>
<evidence type="ECO:0000256" key="5">
    <source>
        <dbReference type="ARBA" id="ARBA00042275"/>
    </source>
</evidence>
<feature type="active site" description="Tele-phosphohistidine intermediate" evidence="6">
    <location>
        <position position="34"/>
    </location>
</feature>
<evidence type="ECO:0000256" key="2">
    <source>
        <dbReference type="ARBA" id="ARBA00022801"/>
    </source>
</evidence>
<accession>A0A6A4XF33</accession>
<feature type="binding site" evidence="7">
    <location>
        <position position="85"/>
    </location>
    <ligand>
        <name>substrate</name>
    </ligand>
</feature>
<dbReference type="GO" id="GO:0004331">
    <property type="term" value="F:fructose-2,6-bisphosphate 2-phosphatase activity"/>
    <property type="evidence" value="ECO:0007669"/>
    <property type="project" value="UniProtKB-EC"/>
</dbReference>
<protein>
    <recommendedName>
        <fullName evidence="4">Fructose-2,6-bisphosphatase TIGAR</fullName>
    </recommendedName>
    <alternativeName>
        <fullName evidence="5">TP53-induced glycolysis and apoptosis regulator</fullName>
    </alternativeName>
</protein>
<dbReference type="OrthoDB" id="354304at2759"/>
<dbReference type="Gene3D" id="3.40.50.1240">
    <property type="entry name" value="Phosphoglycerate mutase-like"/>
    <property type="match status" value="1"/>
</dbReference>
<dbReference type="Proteomes" id="UP000440578">
    <property type="component" value="Unassembled WGS sequence"/>
</dbReference>
<evidence type="ECO:0000313" key="8">
    <source>
        <dbReference type="EMBL" id="KAF0313798.1"/>
    </source>
</evidence>
<dbReference type="GO" id="GO:0045820">
    <property type="term" value="P:negative regulation of glycolytic process"/>
    <property type="evidence" value="ECO:0007669"/>
    <property type="project" value="TreeGrafter"/>
</dbReference>
<comment type="similarity">
    <text evidence="3">Belongs to the phosphoglycerate mutase family.</text>
</comment>
<feature type="binding site" evidence="7">
    <location>
        <begin position="33"/>
        <end position="40"/>
    </location>
    <ligand>
        <name>substrate</name>
    </ligand>
</feature>
<feature type="active site" description="Proton donor/acceptor" evidence="6">
    <location>
        <position position="113"/>
    </location>
</feature>
<dbReference type="GO" id="GO:0005829">
    <property type="term" value="C:cytosol"/>
    <property type="evidence" value="ECO:0007669"/>
    <property type="project" value="TreeGrafter"/>
</dbReference>
<keyword evidence="2" id="KW-0378">Hydrolase</keyword>
<proteinExistence type="inferred from homology"/>
<reference evidence="8 9" key="1">
    <citation type="submission" date="2019-07" db="EMBL/GenBank/DDBJ databases">
        <title>Draft genome assembly of a fouling barnacle, Amphibalanus amphitrite (Darwin, 1854): The first reference genome for Thecostraca.</title>
        <authorList>
            <person name="Kim W."/>
        </authorList>
    </citation>
    <scope>NUCLEOTIDE SEQUENCE [LARGE SCALE GENOMIC DNA]</scope>
    <source>
        <strain evidence="8">SNU_AA5</strain>
        <tissue evidence="8">Soma without cirri and trophi</tissue>
    </source>
</reference>
<dbReference type="InterPro" id="IPR029033">
    <property type="entry name" value="His_PPase_superfam"/>
</dbReference>
<evidence type="ECO:0000256" key="4">
    <source>
        <dbReference type="ARBA" id="ARBA00040907"/>
    </source>
</evidence>
<dbReference type="InterPro" id="IPR051695">
    <property type="entry name" value="Phosphoglycerate_Mutase"/>
</dbReference>
<keyword evidence="9" id="KW-1185">Reference proteome</keyword>
<sequence length="263" mass="28071">MALGRAHRSREIKRPPSLSAPTMAASFHVRLVRHGETDDNVRRVIVSHSPSPLNATGRRQADALGAAWRAEGAAFRRVYSSDTSRVLETCQRALAAAGLAPQPEPCLEPLLREREGGALEGLSYAEAGRMQAESLRTGVPIAGMETLAEGQRRVGGFFGRLVDEMTADGAGGGEAAVFTHGSIMLCLLLALQREHGLQLSAEQLPAGDLHVSWNTAQTRLLVSRDPAGAVTVSCEFLHRDDHLTGDLAPAGYLMPSGKVVPKK</sequence>
<evidence type="ECO:0000256" key="6">
    <source>
        <dbReference type="PIRSR" id="PIRSR613078-1"/>
    </source>
</evidence>
<dbReference type="SUPFAM" id="SSF53254">
    <property type="entry name" value="Phosphoglycerate mutase-like"/>
    <property type="match status" value="1"/>
</dbReference>
<dbReference type="Pfam" id="PF00300">
    <property type="entry name" value="His_Phos_1"/>
    <property type="match status" value="1"/>
</dbReference>
<dbReference type="CDD" id="cd07067">
    <property type="entry name" value="HP_PGM_like"/>
    <property type="match status" value="1"/>
</dbReference>
<dbReference type="GO" id="GO:0043456">
    <property type="term" value="P:regulation of pentose-phosphate shunt"/>
    <property type="evidence" value="ECO:0007669"/>
    <property type="project" value="TreeGrafter"/>
</dbReference>
<organism evidence="8 9">
    <name type="scientific">Amphibalanus amphitrite</name>
    <name type="common">Striped barnacle</name>
    <name type="synonym">Balanus amphitrite</name>
    <dbReference type="NCBI Taxonomy" id="1232801"/>
    <lineage>
        <taxon>Eukaryota</taxon>
        <taxon>Metazoa</taxon>
        <taxon>Ecdysozoa</taxon>
        <taxon>Arthropoda</taxon>
        <taxon>Crustacea</taxon>
        <taxon>Multicrustacea</taxon>
        <taxon>Cirripedia</taxon>
        <taxon>Thoracica</taxon>
        <taxon>Thoracicalcarea</taxon>
        <taxon>Balanomorpha</taxon>
        <taxon>Balanoidea</taxon>
        <taxon>Balanidae</taxon>
        <taxon>Amphibalaninae</taxon>
        <taxon>Amphibalanus</taxon>
    </lineage>
</organism>
<dbReference type="PANTHER" id="PTHR46517:SF1">
    <property type="entry name" value="FRUCTOSE-2,6-BISPHOSPHATASE TIGAR"/>
    <property type="match status" value="1"/>
</dbReference>
<evidence type="ECO:0000313" key="9">
    <source>
        <dbReference type="Proteomes" id="UP000440578"/>
    </source>
</evidence>
<evidence type="ECO:0000256" key="1">
    <source>
        <dbReference type="ARBA" id="ARBA00000464"/>
    </source>
</evidence>
<evidence type="ECO:0000256" key="7">
    <source>
        <dbReference type="PIRSR" id="PIRSR613078-2"/>
    </source>
</evidence>
<dbReference type="InterPro" id="IPR013078">
    <property type="entry name" value="His_Pase_superF_clade-1"/>
</dbReference>
<dbReference type="InterPro" id="IPR001345">
    <property type="entry name" value="PG/BPGM_mutase_AS"/>
</dbReference>
<dbReference type="EMBL" id="VIIS01000071">
    <property type="protein sequence ID" value="KAF0313798.1"/>
    <property type="molecule type" value="Genomic_DNA"/>
</dbReference>
<name>A0A6A4XF33_AMPAM</name>
<gene>
    <name evidence="8" type="primary">YOR283W</name>
    <name evidence="8" type="ORF">FJT64_015685</name>
</gene>
<comment type="caution">
    <text evidence="8">The sequence shown here is derived from an EMBL/GenBank/DDBJ whole genome shotgun (WGS) entry which is preliminary data.</text>
</comment>
<dbReference type="AlphaFoldDB" id="A0A6A4XF33"/>
<dbReference type="PROSITE" id="PS00175">
    <property type="entry name" value="PG_MUTASE"/>
    <property type="match status" value="1"/>
</dbReference>
<dbReference type="SMART" id="SM00855">
    <property type="entry name" value="PGAM"/>
    <property type="match status" value="1"/>
</dbReference>